<sequence length="125" mass="11486">MNVPRTAAAAALLTAVLATATGCGIRPTAVPVDAGAPASRTACPNPYTVPTAVLAPTPSTAPRPSAAAGSPSAAPSGTPSSAPSGVPSTGTPGATASGSPGADATAKGPVSVFSAVPSPGASRCP</sequence>
<dbReference type="EMBL" id="BAAATR010000019">
    <property type="protein sequence ID" value="GAA2254576.1"/>
    <property type="molecule type" value="Genomic_DNA"/>
</dbReference>
<feature type="signal peptide" evidence="2">
    <location>
        <begin position="1"/>
        <end position="20"/>
    </location>
</feature>
<evidence type="ECO:0000256" key="1">
    <source>
        <dbReference type="SAM" id="MobiDB-lite"/>
    </source>
</evidence>
<dbReference type="PROSITE" id="PS51257">
    <property type="entry name" value="PROKAR_LIPOPROTEIN"/>
    <property type="match status" value="1"/>
</dbReference>
<keyword evidence="4" id="KW-1185">Reference proteome</keyword>
<evidence type="ECO:0008006" key="5">
    <source>
        <dbReference type="Google" id="ProtNLM"/>
    </source>
</evidence>
<dbReference type="Proteomes" id="UP001500305">
    <property type="component" value="Unassembled WGS sequence"/>
</dbReference>
<dbReference type="RefSeq" id="WP_344638075.1">
    <property type="nucleotide sequence ID" value="NZ_BAAATR010000019.1"/>
</dbReference>
<organism evidence="3 4">
    <name type="scientific">Kitasatospora cystarginea</name>
    <dbReference type="NCBI Taxonomy" id="58350"/>
    <lineage>
        <taxon>Bacteria</taxon>
        <taxon>Bacillati</taxon>
        <taxon>Actinomycetota</taxon>
        <taxon>Actinomycetes</taxon>
        <taxon>Kitasatosporales</taxon>
        <taxon>Streptomycetaceae</taxon>
        <taxon>Kitasatospora</taxon>
    </lineage>
</organism>
<comment type="caution">
    <text evidence="3">The sequence shown here is derived from an EMBL/GenBank/DDBJ whole genome shotgun (WGS) entry which is preliminary data.</text>
</comment>
<feature type="compositionally biased region" description="Low complexity" evidence="1">
    <location>
        <begin position="55"/>
        <end position="96"/>
    </location>
</feature>
<feature type="chain" id="PRO_5046654555" description="Lipoprotein" evidence="2">
    <location>
        <begin position="21"/>
        <end position="125"/>
    </location>
</feature>
<protein>
    <recommendedName>
        <fullName evidence="5">Lipoprotein</fullName>
    </recommendedName>
</protein>
<name>A0ABN3ECD2_9ACTN</name>
<feature type="region of interest" description="Disordered" evidence="1">
    <location>
        <begin position="26"/>
        <end position="125"/>
    </location>
</feature>
<keyword evidence="2" id="KW-0732">Signal</keyword>
<evidence type="ECO:0000256" key="2">
    <source>
        <dbReference type="SAM" id="SignalP"/>
    </source>
</evidence>
<evidence type="ECO:0000313" key="3">
    <source>
        <dbReference type="EMBL" id="GAA2254576.1"/>
    </source>
</evidence>
<proteinExistence type="predicted"/>
<reference evidence="3 4" key="1">
    <citation type="journal article" date="2019" name="Int. J. Syst. Evol. Microbiol.">
        <title>The Global Catalogue of Microorganisms (GCM) 10K type strain sequencing project: providing services to taxonomists for standard genome sequencing and annotation.</title>
        <authorList>
            <consortium name="The Broad Institute Genomics Platform"/>
            <consortium name="The Broad Institute Genome Sequencing Center for Infectious Disease"/>
            <person name="Wu L."/>
            <person name="Ma J."/>
        </authorList>
    </citation>
    <scope>NUCLEOTIDE SEQUENCE [LARGE SCALE GENOMIC DNA]</scope>
    <source>
        <strain evidence="3 4">JCM 7356</strain>
    </source>
</reference>
<gene>
    <name evidence="3" type="ORF">GCM10010430_42930</name>
</gene>
<evidence type="ECO:0000313" key="4">
    <source>
        <dbReference type="Proteomes" id="UP001500305"/>
    </source>
</evidence>
<accession>A0ABN3ECD2</accession>